<sequence length="101" mass="11618">MKVSQIAAKVVVRVFFILMLMALIPFLQGDGDKLSHLYLMPKNIWTLAFPILLILGFIALLIICAIKKYKHQDLNWLLVINTVVLIAYTATVYIRIYQLIK</sequence>
<feature type="transmembrane region" description="Helical" evidence="1">
    <location>
        <begin position="47"/>
        <end position="66"/>
    </location>
</feature>
<reference evidence="2" key="1">
    <citation type="submission" date="2020-09" db="EMBL/GenBank/DDBJ databases">
        <title>Novel species of Mucilaginibacter isolated from a glacier on the Tibetan Plateau.</title>
        <authorList>
            <person name="Liu Q."/>
            <person name="Xin Y.-H."/>
        </authorList>
    </citation>
    <scope>NUCLEOTIDE SEQUENCE</scope>
    <source>
        <strain evidence="2">ZB1P21</strain>
    </source>
</reference>
<keyword evidence="1" id="KW-0472">Membrane</keyword>
<dbReference type="Proteomes" id="UP000619078">
    <property type="component" value="Unassembled WGS sequence"/>
</dbReference>
<comment type="caution">
    <text evidence="2">The sequence shown here is derived from an EMBL/GenBank/DDBJ whole genome shotgun (WGS) entry which is preliminary data.</text>
</comment>
<keyword evidence="1" id="KW-1133">Transmembrane helix</keyword>
<dbReference type="EMBL" id="JACWMX010000002">
    <property type="protein sequence ID" value="MBD1392421.1"/>
    <property type="molecule type" value="Genomic_DNA"/>
</dbReference>
<accession>A0A926NJK5</accession>
<evidence type="ECO:0000256" key="1">
    <source>
        <dbReference type="SAM" id="Phobius"/>
    </source>
</evidence>
<evidence type="ECO:0000313" key="2">
    <source>
        <dbReference type="EMBL" id="MBD1392421.1"/>
    </source>
</evidence>
<keyword evidence="1" id="KW-0812">Transmembrane</keyword>
<dbReference type="AlphaFoldDB" id="A0A926NJK5"/>
<gene>
    <name evidence="2" type="ORF">IDJ76_04855</name>
</gene>
<proteinExistence type="predicted"/>
<dbReference type="RefSeq" id="WP_191161342.1">
    <property type="nucleotide sequence ID" value="NZ_JACWMX010000002.1"/>
</dbReference>
<protein>
    <submittedName>
        <fullName evidence="2">Uncharacterized protein</fullName>
    </submittedName>
</protein>
<name>A0A926NJK5_9SPHI</name>
<feature type="transmembrane region" description="Helical" evidence="1">
    <location>
        <begin position="78"/>
        <end position="100"/>
    </location>
</feature>
<keyword evidence="3" id="KW-1185">Reference proteome</keyword>
<evidence type="ECO:0000313" key="3">
    <source>
        <dbReference type="Proteomes" id="UP000619078"/>
    </source>
</evidence>
<organism evidence="2 3">
    <name type="scientific">Mucilaginibacter glaciei</name>
    <dbReference type="NCBI Taxonomy" id="2772109"/>
    <lineage>
        <taxon>Bacteria</taxon>
        <taxon>Pseudomonadati</taxon>
        <taxon>Bacteroidota</taxon>
        <taxon>Sphingobacteriia</taxon>
        <taxon>Sphingobacteriales</taxon>
        <taxon>Sphingobacteriaceae</taxon>
        <taxon>Mucilaginibacter</taxon>
    </lineage>
</organism>
<feature type="transmembrane region" description="Helical" evidence="1">
    <location>
        <begin position="7"/>
        <end position="27"/>
    </location>
</feature>